<dbReference type="InterPro" id="IPR000522">
    <property type="entry name" value="ABC_transptr_permease_BtuC"/>
</dbReference>
<feature type="region of interest" description="Disordered" evidence="8">
    <location>
        <begin position="1"/>
        <end position="61"/>
    </location>
</feature>
<dbReference type="Gene3D" id="1.10.3470.10">
    <property type="entry name" value="ABC transporter involved in vitamin B12 uptake, BtuC"/>
    <property type="match status" value="1"/>
</dbReference>
<dbReference type="AlphaFoldDB" id="A0A918Q8M4"/>
<feature type="transmembrane region" description="Helical" evidence="9">
    <location>
        <begin position="152"/>
        <end position="173"/>
    </location>
</feature>
<evidence type="ECO:0000256" key="2">
    <source>
        <dbReference type="ARBA" id="ARBA00007935"/>
    </source>
</evidence>
<proteinExistence type="inferred from homology"/>
<dbReference type="PANTHER" id="PTHR30472:SF1">
    <property type="entry name" value="FE(3+) DICITRATE TRANSPORT SYSTEM PERMEASE PROTEIN FECC-RELATED"/>
    <property type="match status" value="1"/>
</dbReference>
<evidence type="ECO:0000313" key="11">
    <source>
        <dbReference type="Proteomes" id="UP000630936"/>
    </source>
</evidence>
<feature type="transmembrane region" description="Helical" evidence="9">
    <location>
        <begin position="210"/>
        <end position="232"/>
    </location>
</feature>
<accession>A0A918Q8M4</accession>
<keyword evidence="7 9" id="KW-0472">Membrane</keyword>
<reference evidence="10" key="1">
    <citation type="journal article" date="2014" name="Int. J. Syst. Evol. Microbiol.">
        <title>Complete genome sequence of Corynebacterium casei LMG S-19264T (=DSM 44701T), isolated from a smear-ripened cheese.</title>
        <authorList>
            <consortium name="US DOE Joint Genome Institute (JGI-PGF)"/>
            <person name="Walter F."/>
            <person name="Albersmeier A."/>
            <person name="Kalinowski J."/>
            <person name="Ruckert C."/>
        </authorList>
    </citation>
    <scope>NUCLEOTIDE SEQUENCE</scope>
    <source>
        <strain evidence="10">JCM 4988</strain>
    </source>
</reference>
<dbReference type="GO" id="GO:0005886">
    <property type="term" value="C:plasma membrane"/>
    <property type="evidence" value="ECO:0007669"/>
    <property type="project" value="UniProtKB-SubCell"/>
</dbReference>
<dbReference type="SUPFAM" id="SSF81345">
    <property type="entry name" value="ABC transporter involved in vitamin B12 uptake, BtuC"/>
    <property type="match status" value="1"/>
</dbReference>
<keyword evidence="11" id="KW-1185">Reference proteome</keyword>
<sequence>MSFSRSDGDRVVRRYGPAATASAESPDPPGGSSPVLLTKTAEEPAATAPGPPVGAASPSPRRRAATKRWGGLLAGAVLLAGVCVLSLSVGARSIPFTAVWEVLFDGRGGEEGFIVRELRIPRTVLGLLAGAALGLAGALMQGLTRNPLADPGLLGVNNGASAAVVVAISFLGVGSPIGYVWFAFLGAAATYTLVYLLGSTGRAATPDRMVLAGAAINAAMIAFVSAVLLHDVETFDKFRFWDVGSLAGRDLAVALQVGPLILLGVVVALALARPLNALALGDETGRALGAHTERTRLIGALAVALLCGGATAAAGPIAFVGLAVPHVVRLLTGPDQRWVMAYSLVLAPALLLGADIAGRLLAAPGELEAGIVTAFLGAPVFIALSRRRRVTGL</sequence>
<name>A0A918Q8M4_9ACTN</name>
<keyword evidence="3" id="KW-0813">Transport</keyword>
<keyword evidence="4" id="KW-1003">Cell membrane</keyword>
<feature type="transmembrane region" description="Helical" evidence="9">
    <location>
        <begin position="252"/>
        <end position="276"/>
    </location>
</feature>
<evidence type="ECO:0000256" key="4">
    <source>
        <dbReference type="ARBA" id="ARBA00022475"/>
    </source>
</evidence>
<dbReference type="GO" id="GO:0022857">
    <property type="term" value="F:transmembrane transporter activity"/>
    <property type="evidence" value="ECO:0007669"/>
    <property type="project" value="InterPro"/>
</dbReference>
<feature type="transmembrane region" description="Helical" evidence="9">
    <location>
        <begin position="69"/>
        <end position="91"/>
    </location>
</feature>
<organism evidence="10 11">
    <name type="scientific">Streptomyces inusitatus</name>
    <dbReference type="NCBI Taxonomy" id="68221"/>
    <lineage>
        <taxon>Bacteria</taxon>
        <taxon>Bacillati</taxon>
        <taxon>Actinomycetota</taxon>
        <taxon>Actinomycetes</taxon>
        <taxon>Kitasatosporales</taxon>
        <taxon>Streptomycetaceae</taxon>
        <taxon>Streptomyces</taxon>
    </lineage>
</organism>
<feature type="transmembrane region" description="Helical" evidence="9">
    <location>
        <begin position="339"/>
        <end position="357"/>
    </location>
</feature>
<evidence type="ECO:0000313" key="10">
    <source>
        <dbReference type="EMBL" id="GGZ37968.1"/>
    </source>
</evidence>
<feature type="compositionally biased region" description="Low complexity" evidence="8">
    <location>
        <begin position="43"/>
        <end position="59"/>
    </location>
</feature>
<gene>
    <name evidence="10" type="ORF">GCM10010387_35000</name>
</gene>
<feature type="compositionally biased region" description="Basic and acidic residues" evidence="8">
    <location>
        <begin position="1"/>
        <end position="12"/>
    </location>
</feature>
<feature type="transmembrane region" description="Helical" evidence="9">
    <location>
        <begin position="179"/>
        <end position="198"/>
    </location>
</feature>
<dbReference type="CDD" id="cd06550">
    <property type="entry name" value="TM_ABC_iron-siderophores_like"/>
    <property type="match status" value="1"/>
</dbReference>
<dbReference type="InterPro" id="IPR037294">
    <property type="entry name" value="ABC_BtuC-like"/>
</dbReference>
<evidence type="ECO:0000256" key="3">
    <source>
        <dbReference type="ARBA" id="ARBA00022448"/>
    </source>
</evidence>
<evidence type="ECO:0000256" key="1">
    <source>
        <dbReference type="ARBA" id="ARBA00004651"/>
    </source>
</evidence>
<dbReference type="EMBL" id="BMWG01000010">
    <property type="protein sequence ID" value="GGZ37968.1"/>
    <property type="molecule type" value="Genomic_DNA"/>
</dbReference>
<dbReference type="FunFam" id="1.10.3470.10:FF:000001">
    <property type="entry name" value="Vitamin B12 ABC transporter permease BtuC"/>
    <property type="match status" value="1"/>
</dbReference>
<evidence type="ECO:0000256" key="5">
    <source>
        <dbReference type="ARBA" id="ARBA00022692"/>
    </source>
</evidence>
<dbReference type="GO" id="GO:0033214">
    <property type="term" value="P:siderophore-iron import into cell"/>
    <property type="evidence" value="ECO:0007669"/>
    <property type="project" value="TreeGrafter"/>
</dbReference>
<feature type="transmembrane region" description="Helical" evidence="9">
    <location>
        <begin position="297"/>
        <end position="319"/>
    </location>
</feature>
<comment type="caution">
    <text evidence="10">The sequence shown here is derived from an EMBL/GenBank/DDBJ whole genome shotgun (WGS) entry which is preliminary data.</text>
</comment>
<comment type="subcellular location">
    <subcellularLocation>
        <location evidence="1">Cell membrane</location>
        <topology evidence="1">Multi-pass membrane protein</topology>
    </subcellularLocation>
</comment>
<keyword evidence="6 9" id="KW-1133">Transmembrane helix</keyword>
<dbReference type="PANTHER" id="PTHR30472">
    <property type="entry name" value="FERRIC ENTEROBACTIN TRANSPORT SYSTEM PERMEASE PROTEIN"/>
    <property type="match status" value="1"/>
</dbReference>
<evidence type="ECO:0000256" key="6">
    <source>
        <dbReference type="ARBA" id="ARBA00022989"/>
    </source>
</evidence>
<feature type="transmembrane region" description="Helical" evidence="9">
    <location>
        <begin position="369"/>
        <end position="386"/>
    </location>
</feature>
<comment type="similarity">
    <text evidence="2">Belongs to the binding-protein-dependent transport system permease family. FecCD subfamily.</text>
</comment>
<dbReference type="Proteomes" id="UP000630936">
    <property type="component" value="Unassembled WGS sequence"/>
</dbReference>
<dbReference type="Pfam" id="PF01032">
    <property type="entry name" value="FecCD"/>
    <property type="match status" value="1"/>
</dbReference>
<evidence type="ECO:0000256" key="7">
    <source>
        <dbReference type="ARBA" id="ARBA00023136"/>
    </source>
</evidence>
<keyword evidence="5 9" id="KW-0812">Transmembrane</keyword>
<protein>
    <submittedName>
        <fullName evidence="10">Iron ABC transporter permease</fullName>
    </submittedName>
</protein>
<evidence type="ECO:0000256" key="8">
    <source>
        <dbReference type="SAM" id="MobiDB-lite"/>
    </source>
</evidence>
<evidence type="ECO:0000256" key="9">
    <source>
        <dbReference type="SAM" id="Phobius"/>
    </source>
</evidence>
<feature type="transmembrane region" description="Helical" evidence="9">
    <location>
        <begin position="120"/>
        <end position="140"/>
    </location>
</feature>
<reference evidence="10" key="2">
    <citation type="submission" date="2020-09" db="EMBL/GenBank/DDBJ databases">
        <authorList>
            <person name="Sun Q."/>
            <person name="Ohkuma M."/>
        </authorList>
    </citation>
    <scope>NUCLEOTIDE SEQUENCE</scope>
    <source>
        <strain evidence="10">JCM 4988</strain>
    </source>
</reference>